<dbReference type="GO" id="GO:0046872">
    <property type="term" value="F:metal ion binding"/>
    <property type="evidence" value="ECO:0007669"/>
    <property type="project" value="UniProtKB-KW"/>
</dbReference>
<dbReference type="Pfam" id="PF03055">
    <property type="entry name" value="RPE65"/>
    <property type="match status" value="1"/>
</dbReference>
<keyword evidence="3" id="KW-0479">Metal-binding</keyword>
<dbReference type="EMBL" id="UINC01171751">
    <property type="protein sequence ID" value="SVD76475.1"/>
    <property type="molecule type" value="Genomic_DNA"/>
</dbReference>
<sequence>VQVEGVNEIPSCHGGLENLDNEYDYVLDDLEGEIPRDLKGTFFRNGPGRQKIGDTAYGHWFDGDGMLCAF</sequence>
<feature type="non-terminal residue" evidence="6">
    <location>
        <position position="70"/>
    </location>
</feature>
<evidence type="ECO:0000256" key="4">
    <source>
        <dbReference type="ARBA" id="ARBA00023002"/>
    </source>
</evidence>
<accession>A0A382Y0S6</accession>
<keyword evidence="4" id="KW-0560">Oxidoreductase</keyword>
<evidence type="ECO:0000256" key="2">
    <source>
        <dbReference type="ARBA" id="ARBA00006787"/>
    </source>
</evidence>
<evidence type="ECO:0000256" key="5">
    <source>
        <dbReference type="ARBA" id="ARBA00023004"/>
    </source>
</evidence>
<organism evidence="6">
    <name type="scientific">marine metagenome</name>
    <dbReference type="NCBI Taxonomy" id="408172"/>
    <lineage>
        <taxon>unclassified sequences</taxon>
        <taxon>metagenomes</taxon>
        <taxon>ecological metagenomes</taxon>
    </lineage>
</organism>
<dbReference type="InterPro" id="IPR004294">
    <property type="entry name" value="Carotenoid_Oase"/>
</dbReference>
<evidence type="ECO:0000256" key="1">
    <source>
        <dbReference type="ARBA" id="ARBA00001954"/>
    </source>
</evidence>
<evidence type="ECO:0000256" key="3">
    <source>
        <dbReference type="ARBA" id="ARBA00022723"/>
    </source>
</evidence>
<dbReference type="AlphaFoldDB" id="A0A382Y0S6"/>
<dbReference type="PANTHER" id="PTHR10543:SF89">
    <property type="entry name" value="CAROTENOID 9,10(9',10')-CLEAVAGE DIOXYGENASE 1"/>
    <property type="match status" value="1"/>
</dbReference>
<evidence type="ECO:0008006" key="7">
    <source>
        <dbReference type="Google" id="ProtNLM"/>
    </source>
</evidence>
<dbReference type="GO" id="GO:0010436">
    <property type="term" value="F:carotenoid dioxygenase activity"/>
    <property type="evidence" value="ECO:0007669"/>
    <property type="project" value="TreeGrafter"/>
</dbReference>
<proteinExistence type="inferred from homology"/>
<dbReference type="GO" id="GO:0016121">
    <property type="term" value="P:carotene catabolic process"/>
    <property type="evidence" value="ECO:0007669"/>
    <property type="project" value="TreeGrafter"/>
</dbReference>
<comment type="similarity">
    <text evidence="2">Belongs to the carotenoid oxygenase family.</text>
</comment>
<dbReference type="PANTHER" id="PTHR10543">
    <property type="entry name" value="BETA-CAROTENE DIOXYGENASE"/>
    <property type="match status" value="1"/>
</dbReference>
<protein>
    <recommendedName>
        <fullName evidence="7">Dioxygenase</fullName>
    </recommendedName>
</protein>
<feature type="non-terminal residue" evidence="6">
    <location>
        <position position="1"/>
    </location>
</feature>
<reference evidence="6" key="1">
    <citation type="submission" date="2018-05" db="EMBL/GenBank/DDBJ databases">
        <authorList>
            <person name="Lanie J.A."/>
            <person name="Ng W.-L."/>
            <person name="Kazmierczak K.M."/>
            <person name="Andrzejewski T.M."/>
            <person name="Davidsen T.M."/>
            <person name="Wayne K.J."/>
            <person name="Tettelin H."/>
            <person name="Glass J.I."/>
            <person name="Rusch D."/>
            <person name="Podicherti R."/>
            <person name="Tsui H.-C.T."/>
            <person name="Winkler M.E."/>
        </authorList>
    </citation>
    <scope>NUCLEOTIDE SEQUENCE</scope>
</reference>
<dbReference type="GO" id="GO:0009570">
    <property type="term" value="C:chloroplast stroma"/>
    <property type="evidence" value="ECO:0007669"/>
    <property type="project" value="TreeGrafter"/>
</dbReference>
<gene>
    <name evidence="6" type="ORF">METZ01_LOCUS429329</name>
</gene>
<keyword evidence="5" id="KW-0408">Iron</keyword>
<evidence type="ECO:0000313" key="6">
    <source>
        <dbReference type="EMBL" id="SVD76475.1"/>
    </source>
</evidence>
<comment type="cofactor">
    <cofactor evidence="1">
        <name>Fe(2+)</name>
        <dbReference type="ChEBI" id="CHEBI:29033"/>
    </cofactor>
</comment>
<name>A0A382Y0S6_9ZZZZ</name>